<reference evidence="2" key="1">
    <citation type="submission" date="2021-01" db="UniProtKB">
        <authorList>
            <consortium name="EnsemblMetazoa"/>
        </authorList>
    </citation>
    <scope>IDENTIFICATION</scope>
</reference>
<dbReference type="FunCoup" id="A0A7M7KRY5">
    <property type="interactions" value="242"/>
</dbReference>
<protein>
    <submittedName>
        <fullName evidence="2">Uncharacterized protein</fullName>
    </submittedName>
</protein>
<dbReference type="InterPro" id="IPR004245">
    <property type="entry name" value="DUF229"/>
</dbReference>
<dbReference type="Pfam" id="PF02995">
    <property type="entry name" value="DUF229"/>
    <property type="match status" value="1"/>
</dbReference>
<dbReference type="CDD" id="cd16021">
    <property type="entry name" value="ALP_like"/>
    <property type="match status" value="1"/>
</dbReference>
<keyword evidence="1" id="KW-0472">Membrane</keyword>
<evidence type="ECO:0000256" key="1">
    <source>
        <dbReference type="SAM" id="Phobius"/>
    </source>
</evidence>
<dbReference type="SUPFAM" id="SSF53649">
    <property type="entry name" value="Alkaline phosphatase-like"/>
    <property type="match status" value="1"/>
</dbReference>
<dbReference type="RefSeq" id="XP_022669769.1">
    <property type="nucleotide sequence ID" value="XM_022814034.1"/>
</dbReference>
<dbReference type="GO" id="GO:0005615">
    <property type="term" value="C:extracellular space"/>
    <property type="evidence" value="ECO:0007669"/>
    <property type="project" value="TreeGrafter"/>
</dbReference>
<accession>A0A7M7KRY5</accession>
<feature type="transmembrane region" description="Helical" evidence="1">
    <location>
        <begin position="43"/>
        <end position="61"/>
    </location>
</feature>
<keyword evidence="1" id="KW-1133">Transmembrane helix</keyword>
<dbReference type="AlphaFoldDB" id="A0A7M7KRY5"/>
<dbReference type="InterPro" id="IPR017850">
    <property type="entry name" value="Alkaline_phosphatase_core_sf"/>
</dbReference>
<dbReference type="EnsemblMetazoa" id="XM_022814034">
    <property type="protein sequence ID" value="XP_022669769"/>
    <property type="gene ID" value="LOC111253880"/>
</dbReference>
<dbReference type="Gene3D" id="3.40.720.10">
    <property type="entry name" value="Alkaline Phosphatase, subunit A"/>
    <property type="match status" value="1"/>
</dbReference>
<evidence type="ECO:0000313" key="2">
    <source>
        <dbReference type="EnsemblMetazoa" id="XP_022669769"/>
    </source>
</evidence>
<dbReference type="OrthoDB" id="6412187at2759"/>
<sequence>MIDQNGQWTYIHVPFYVFQRQSICRSRTIVMSFIANSRIPRRCTNAALTLFTVIFTLVLIIQDGNLLFDEPGRTAQSLKNHLMLNWSEPPIIFAKGAPVCKVPQFHPLDKEIWPYYRAPPSEIHCKRRQEPMSYMHLETSELEISSRAYLYSCFAEDLLRDGDNGVKFVELRPLFVGRTYLEQRTGVQAIRVTCYNVLKILTYSHIHLVAPKLAPKKIANALGAAPKKRRNVFIFGIDSLSRLAALRMLPLTYKYLVNNLSASVLRSHHKIGDNTFPNLLTILSGNRKKHPNDIHSSQETHMCDKWPLIWKRYAKEGYETFYGEDYPKFATFNYLLNGFINQPTDHYLRPFWLAVESSMVLRSSSLLCYGITPKYKLQLDYLRYFLRRNSTDPYFVFSFLVEISHDYQEYVGAADQDIVSMLELLREQVLSGETLLIVLSDHGHRFDPIRRTRQGHVEERLPLLAIATGDSSQRTTLAYNSNMLTSHYDTYEVLRSLLPARSRPEQTEFGINILDNLVPSNRTCSQAGIPDLYCTCTSQEDAGGFDEGMAIDLAQRAVGFINSMLQKDYISSSACSRLSLKKIASMFLIGYEKVLSLETSPGNALFELRFRDWNDQLEEPMFSRINRYGEPCIRSQTLRKYCYCGR</sequence>
<organism evidence="2 3">
    <name type="scientific">Varroa destructor</name>
    <name type="common">Honeybee mite</name>
    <dbReference type="NCBI Taxonomy" id="109461"/>
    <lineage>
        <taxon>Eukaryota</taxon>
        <taxon>Metazoa</taxon>
        <taxon>Ecdysozoa</taxon>
        <taxon>Arthropoda</taxon>
        <taxon>Chelicerata</taxon>
        <taxon>Arachnida</taxon>
        <taxon>Acari</taxon>
        <taxon>Parasitiformes</taxon>
        <taxon>Mesostigmata</taxon>
        <taxon>Gamasina</taxon>
        <taxon>Dermanyssoidea</taxon>
        <taxon>Varroidae</taxon>
        <taxon>Varroa</taxon>
    </lineage>
</organism>
<evidence type="ECO:0000313" key="3">
    <source>
        <dbReference type="Proteomes" id="UP000594260"/>
    </source>
</evidence>
<dbReference type="KEGG" id="vde:111253880"/>
<dbReference type="InParanoid" id="A0A7M7KRY5"/>
<dbReference type="OMA" id="CTCETEE"/>
<proteinExistence type="predicted"/>
<keyword evidence="3" id="KW-1185">Reference proteome</keyword>
<dbReference type="GeneID" id="111253880"/>
<name>A0A7M7KRY5_VARDE</name>
<dbReference type="Proteomes" id="UP000594260">
    <property type="component" value="Unplaced"/>
</dbReference>
<dbReference type="PANTHER" id="PTHR10974">
    <property type="entry name" value="FI08016P-RELATED"/>
    <property type="match status" value="1"/>
</dbReference>
<dbReference type="FunFam" id="3.40.720.10:FF:000017">
    <property type="entry name" value="Predicted protein"/>
    <property type="match status" value="1"/>
</dbReference>
<dbReference type="PANTHER" id="PTHR10974:SF1">
    <property type="entry name" value="FI08016P-RELATED"/>
    <property type="match status" value="1"/>
</dbReference>
<keyword evidence="1" id="KW-0812">Transmembrane</keyword>